<comment type="cofactor">
    <cofactor evidence="5">
        <name>Mg(2+)</name>
        <dbReference type="ChEBI" id="CHEBI:18420"/>
    </cofactor>
</comment>
<dbReference type="Pfam" id="PF01812">
    <property type="entry name" value="5-FTHF_cyc-lig"/>
    <property type="match status" value="1"/>
</dbReference>
<dbReference type="GO" id="GO:0009396">
    <property type="term" value="P:folic acid-containing compound biosynthetic process"/>
    <property type="evidence" value="ECO:0007669"/>
    <property type="project" value="TreeGrafter"/>
</dbReference>
<comment type="similarity">
    <text evidence="1 5">Belongs to the 5-formyltetrahydrofolate cyclo-ligase family.</text>
</comment>
<dbReference type="SUPFAM" id="SSF100950">
    <property type="entry name" value="NagB/RpiA/CoA transferase-like"/>
    <property type="match status" value="1"/>
</dbReference>
<dbReference type="RefSeq" id="WP_160795417.1">
    <property type="nucleotide sequence ID" value="NZ_WSSB01000004.1"/>
</dbReference>
<protein>
    <recommendedName>
        <fullName evidence="5">5-formyltetrahydrofolate cyclo-ligase</fullName>
        <ecNumber evidence="5">6.3.3.2</ecNumber>
    </recommendedName>
</protein>
<dbReference type="GO" id="GO:0030272">
    <property type="term" value="F:5-formyltetrahydrofolate cyclo-ligase activity"/>
    <property type="evidence" value="ECO:0007669"/>
    <property type="project" value="UniProtKB-EC"/>
</dbReference>
<evidence type="ECO:0000256" key="5">
    <source>
        <dbReference type="RuleBase" id="RU361279"/>
    </source>
</evidence>
<name>A0A845BM85_9NEIS</name>
<dbReference type="Gene3D" id="3.40.50.10420">
    <property type="entry name" value="NagB/RpiA/CoA transferase-like"/>
    <property type="match status" value="1"/>
</dbReference>
<dbReference type="AlphaFoldDB" id="A0A845BM85"/>
<dbReference type="Proteomes" id="UP000467214">
    <property type="component" value="Unassembled WGS sequence"/>
</dbReference>
<evidence type="ECO:0000256" key="3">
    <source>
        <dbReference type="ARBA" id="ARBA00022840"/>
    </source>
</evidence>
<dbReference type="PANTHER" id="PTHR23407:SF1">
    <property type="entry name" value="5-FORMYLTETRAHYDROFOLATE CYCLO-LIGASE"/>
    <property type="match status" value="1"/>
</dbReference>
<dbReference type="EMBL" id="WSSB01000004">
    <property type="protein sequence ID" value="MXR36384.1"/>
    <property type="molecule type" value="Genomic_DNA"/>
</dbReference>
<evidence type="ECO:0000256" key="1">
    <source>
        <dbReference type="ARBA" id="ARBA00010638"/>
    </source>
</evidence>
<dbReference type="InterPro" id="IPR037171">
    <property type="entry name" value="NagB/RpiA_transferase-like"/>
</dbReference>
<gene>
    <name evidence="6" type="ORF">GQF02_05285</name>
</gene>
<evidence type="ECO:0000313" key="7">
    <source>
        <dbReference type="Proteomes" id="UP000467214"/>
    </source>
</evidence>
<dbReference type="InterPro" id="IPR024185">
    <property type="entry name" value="FTHF_cligase-like_sf"/>
</dbReference>
<comment type="catalytic activity">
    <reaction evidence="5">
        <text>(6S)-5-formyl-5,6,7,8-tetrahydrofolate + ATP = (6R)-5,10-methenyltetrahydrofolate + ADP + phosphate</text>
        <dbReference type="Rhea" id="RHEA:10488"/>
        <dbReference type="ChEBI" id="CHEBI:30616"/>
        <dbReference type="ChEBI" id="CHEBI:43474"/>
        <dbReference type="ChEBI" id="CHEBI:57455"/>
        <dbReference type="ChEBI" id="CHEBI:57457"/>
        <dbReference type="ChEBI" id="CHEBI:456216"/>
        <dbReference type="EC" id="6.3.3.2"/>
    </reaction>
</comment>
<dbReference type="GO" id="GO:0046872">
    <property type="term" value="F:metal ion binding"/>
    <property type="evidence" value="ECO:0007669"/>
    <property type="project" value="UniProtKB-KW"/>
</dbReference>
<dbReference type="GO" id="GO:0035999">
    <property type="term" value="P:tetrahydrofolate interconversion"/>
    <property type="evidence" value="ECO:0007669"/>
    <property type="project" value="TreeGrafter"/>
</dbReference>
<dbReference type="PANTHER" id="PTHR23407">
    <property type="entry name" value="ATPASE INHIBITOR/5-FORMYLTETRAHYDROFOLATE CYCLO-LIGASE"/>
    <property type="match status" value="1"/>
</dbReference>
<keyword evidence="3 4" id="KW-0067">ATP-binding</keyword>
<keyword evidence="7" id="KW-1185">Reference proteome</keyword>
<feature type="binding site" evidence="4">
    <location>
        <position position="58"/>
    </location>
    <ligand>
        <name>substrate</name>
    </ligand>
</feature>
<dbReference type="NCBIfam" id="TIGR02727">
    <property type="entry name" value="MTHFS_bact"/>
    <property type="match status" value="1"/>
</dbReference>
<keyword evidence="2 4" id="KW-0547">Nucleotide-binding</keyword>
<evidence type="ECO:0000256" key="4">
    <source>
        <dbReference type="PIRSR" id="PIRSR006806-1"/>
    </source>
</evidence>
<dbReference type="EC" id="6.3.3.2" evidence="5"/>
<reference evidence="6 7" key="1">
    <citation type="submission" date="2019-12" db="EMBL/GenBank/DDBJ databases">
        <title>Neisseriaceae gen. nov. sp. Genome sequencing and assembly.</title>
        <authorList>
            <person name="Liu Z."/>
            <person name="Li A."/>
        </authorList>
    </citation>
    <scope>NUCLEOTIDE SEQUENCE [LARGE SCALE GENOMIC DNA]</scope>
    <source>
        <strain evidence="6 7">B2N2-7</strain>
    </source>
</reference>
<dbReference type="GO" id="GO:0005524">
    <property type="term" value="F:ATP binding"/>
    <property type="evidence" value="ECO:0007669"/>
    <property type="project" value="UniProtKB-KW"/>
</dbReference>
<evidence type="ECO:0000256" key="2">
    <source>
        <dbReference type="ARBA" id="ARBA00022741"/>
    </source>
</evidence>
<evidence type="ECO:0000313" key="6">
    <source>
        <dbReference type="EMBL" id="MXR36384.1"/>
    </source>
</evidence>
<organism evidence="6 7">
    <name type="scientific">Craterilacuibacter sinensis</name>
    <dbReference type="NCBI Taxonomy" id="2686017"/>
    <lineage>
        <taxon>Bacteria</taxon>
        <taxon>Pseudomonadati</taxon>
        <taxon>Pseudomonadota</taxon>
        <taxon>Betaproteobacteria</taxon>
        <taxon>Neisseriales</taxon>
        <taxon>Neisseriaceae</taxon>
        <taxon>Craterilacuibacter</taxon>
    </lineage>
</organism>
<dbReference type="PIRSF" id="PIRSF006806">
    <property type="entry name" value="FTHF_cligase"/>
    <property type="match status" value="1"/>
</dbReference>
<keyword evidence="6" id="KW-0436">Ligase</keyword>
<keyword evidence="5" id="KW-0460">Magnesium</keyword>
<comment type="caution">
    <text evidence="6">The sequence shown here is derived from an EMBL/GenBank/DDBJ whole genome shotgun (WGS) entry which is preliminary data.</text>
</comment>
<dbReference type="InterPro" id="IPR002698">
    <property type="entry name" value="FTHF_cligase"/>
</dbReference>
<feature type="binding site" evidence="4">
    <location>
        <begin position="135"/>
        <end position="143"/>
    </location>
    <ligand>
        <name>ATP</name>
        <dbReference type="ChEBI" id="CHEBI:30616"/>
    </ligand>
</feature>
<feature type="binding site" evidence="4">
    <location>
        <begin position="9"/>
        <end position="13"/>
    </location>
    <ligand>
        <name>ATP</name>
        <dbReference type="ChEBI" id="CHEBI:30616"/>
    </ligand>
</feature>
<feature type="binding site" evidence="4">
    <location>
        <position position="53"/>
    </location>
    <ligand>
        <name>substrate</name>
    </ligand>
</feature>
<keyword evidence="5" id="KW-0479">Metal-binding</keyword>
<sequence length="204" mass="23178">MNLPVVHDKQLLRRELRRRRMAVSRVERGRAALAVLRHASRLLGRGKRIGGYLAAGSELDLEPLMSAALFRGASLFLPRIPHRGRRLWFSRIGAADRWFSHPRYGITEYDGMLARAENLDLLFVPLLGIDDEGFRMGQGGGFYDATLAYRRRRAGGPLLVGVAYECQRVAQVPRESWDVRLDALLTEAGLYRLTAQGWQRWYGS</sequence>
<proteinExistence type="inferred from homology"/>
<accession>A0A845BM85</accession>